<dbReference type="RefSeq" id="WP_083174195.1">
    <property type="nucleotide sequence ID" value="NZ_MVIJ01000001.1"/>
</dbReference>
<keyword evidence="3" id="KW-1185">Reference proteome</keyword>
<proteinExistence type="predicted"/>
<dbReference type="STRING" id="1783.BST44_00035"/>
<dbReference type="EMBL" id="MVIJ01000001">
    <property type="protein sequence ID" value="ORB75982.1"/>
    <property type="molecule type" value="Genomic_DNA"/>
</dbReference>
<name>A0A1X0KKX7_MYCSC</name>
<dbReference type="OrthoDB" id="7376058at2"/>
<accession>A0A1X0KKX7</accession>
<evidence type="ECO:0000313" key="3">
    <source>
        <dbReference type="Proteomes" id="UP000192601"/>
    </source>
</evidence>
<feature type="region of interest" description="Disordered" evidence="1">
    <location>
        <begin position="80"/>
        <end position="107"/>
    </location>
</feature>
<dbReference type="Proteomes" id="UP000192601">
    <property type="component" value="Unassembled WGS sequence"/>
</dbReference>
<organism evidence="2 3">
    <name type="scientific">Mycobacterium scrofulaceum</name>
    <dbReference type="NCBI Taxonomy" id="1783"/>
    <lineage>
        <taxon>Bacteria</taxon>
        <taxon>Bacillati</taxon>
        <taxon>Actinomycetota</taxon>
        <taxon>Actinomycetes</taxon>
        <taxon>Mycobacteriales</taxon>
        <taxon>Mycobacteriaceae</taxon>
        <taxon>Mycobacterium</taxon>
    </lineage>
</organism>
<comment type="caution">
    <text evidence="2">The sequence shown here is derived from an EMBL/GenBank/DDBJ whole genome shotgun (WGS) entry which is preliminary data.</text>
</comment>
<protein>
    <submittedName>
        <fullName evidence="2">Uncharacterized protein</fullName>
    </submittedName>
</protein>
<sequence>MALDFDGPLEDTARAVCPLQCRLRRGAAGDDQFEERVDWAGLPINLDLAFSPQQRDKVYTQHLMRKRGTQLRSWLPAGSPRCVCEQSNDDGRPQPDGHSIPPESAKA</sequence>
<evidence type="ECO:0000256" key="1">
    <source>
        <dbReference type="SAM" id="MobiDB-lite"/>
    </source>
</evidence>
<dbReference type="AlphaFoldDB" id="A0A1X0KKX7"/>
<gene>
    <name evidence="2" type="ORF">BST44_00035</name>
</gene>
<evidence type="ECO:0000313" key="2">
    <source>
        <dbReference type="EMBL" id="ORB75982.1"/>
    </source>
</evidence>
<reference evidence="2 3" key="1">
    <citation type="submission" date="2017-02" db="EMBL/GenBank/DDBJ databases">
        <title>The new phylogeny of genus Mycobacterium.</title>
        <authorList>
            <person name="Tortoli E."/>
            <person name="Trovato A."/>
            <person name="Cirillo D.M."/>
        </authorList>
    </citation>
    <scope>NUCLEOTIDE SEQUENCE [LARGE SCALE GENOMIC DNA]</scope>
    <source>
        <strain evidence="2 3">DSM 43992</strain>
    </source>
</reference>